<dbReference type="GO" id="GO:0008320">
    <property type="term" value="F:protein transmembrane transporter activity"/>
    <property type="evidence" value="ECO:0007669"/>
    <property type="project" value="TreeGrafter"/>
</dbReference>
<evidence type="ECO:0000259" key="6">
    <source>
        <dbReference type="Pfam" id="PF08479"/>
    </source>
</evidence>
<keyword evidence="1" id="KW-0472">Membrane</keyword>
<evidence type="ECO:0000256" key="3">
    <source>
        <dbReference type="ARBA" id="ARBA00023237"/>
    </source>
</evidence>
<name>A0A5J6QQU2_9GAMM</name>
<evidence type="ECO:0000256" key="4">
    <source>
        <dbReference type="SAM" id="SignalP"/>
    </source>
</evidence>
<evidence type="ECO:0000313" key="8">
    <source>
        <dbReference type="Proteomes" id="UP000327179"/>
    </source>
</evidence>
<dbReference type="Proteomes" id="UP000327179">
    <property type="component" value="Chromosome"/>
</dbReference>
<feature type="domain" description="Polypeptide-transport-associated ShlB-type" evidence="6">
    <location>
        <begin position="71"/>
        <end position="145"/>
    </location>
</feature>
<dbReference type="InterPro" id="IPR051544">
    <property type="entry name" value="TPS_OM_transporter"/>
</dbReference>
<dbReference type="PANTHER" id="PTHR34597:SF6">
    <property type="entry name" value="BLR6126 PROTEIN"/>
    <property type="match status" value="1"/>
</dbReference>
<evidence type="ECO:0000256" key="1">
    <source>
        <dbReference type="ARBA" id="ARBA00022452"/>
    </source>
</evidence>
<keyword evidence="2" id="KW-0812">Transmembrane</keyword>
<gene>
    <name evidence="7" type="ORF">FXN65_24855</name>
</gene>
<feature type="chain" id="PRO_5023833916" evidence="4">
    <location>
        <begin position="21"/>
        <end position="556"/>
    </location>
</feature>
<reference evidence="7 8" key="1">
    <citation type="submission" date="2019-08" db="EMBL/GenBank/DDBJ databases">
        <title>Whole-genome Sequencing of e-waste polymer degrading bacterium Pseudomonas sp. strain PE08.</title>
        <authorList>
            <person name="Kirdat K."/>
            <person name="Debbarma P."/>
            <person name="Narawade N."/>
            <person name="Suyal D."/>
            <person name="Thorat V."/>
            <person name="Shouche Y."/>
            <person name="Goel R."/>
            <person name="Yadav A."/>
        </authorList>
    </citation>
    <scope>NUCLEOTIDE SEQUENCE [LARGE SCALE GENOMIC DNA]</scope>
    <source>
        <strain evidence="7 8">PE08</strain>
    </source>
</reference>
<keyword evidence="4" id="KW-0732">Signal</keyword>
<organism evidence="7 8">
    <name type="scientific">Metapseudomonas lalkuanensis</name>
    <dbReference type="NCBI Taxonomy" id="2604832"/>
    <lineage>
        <taxon>Bacteria</taxon>
        <taxon>Pseudomonadati</taxon>
        <taxon>Pseudomonadota</taxon>
        <taxon>Gammaproteobacteria</taxon>
        <taxon>Pseudomonadales</taxon>
        <taxon>Pseudomonadaceae</taxon>
        <taxon>Metapseudomonas</taxon>
    </lineage>
</organism>
<dbReference type="InterPro" id="IPR005565">
    <property type="entry name" value="Hemolysn_activator_HlyB_C"/>
</dbReference>
<evidence type="ECO:0000313" key="7">
    <source>
        <dbReference type="EMBL" id="QEY65128.1"/>
    </source>
</evidence>
<evidence type="ECO:0000259" key="5">
    <source>
        <dbReference type="Pfam" id="PF03865"/>
    </source>
</evidence>
<keyword evidence="1" id="KW-1134">Transmembrane beta strand</keyword>
<dbReference type="Gene3D" id="2.40.160.50">
    <property type="entry name" value="membrane protein fhac: a member of the omp85/tpsb transporter family"/>
    <property type="match status" value="1"/>
</dbReference>
<proteinExistence type="predicted"/>
<evidence type="ECO:0000256" key="2">
    <source>
        <dbReference type="ARBA" id="ARBA00022692"/>
    </source>
</evidence>
<dbReference type="GO" id="GO:0098046">
    <property type="term" value="C:type V protein secretion system complex"/>
    <property type="evidence" value="ECO:0007669"/>
    <property type="project" value="TreeGrafter"/>
</dbReference>
<feature type="domain" description="Haemolysin activator HlyB C-terminal" evidence="5">
    <location>
        <begin position="208"/>
        <end position="518"/>
    </location>
</feature>
<dbReference type="Pfam" id="PF08479">
    <property type="entry name" value="POTRA_2"/>
    <property type="match status" value="1"/>
</dbReference>
<protein>
    <submittedName>
        <fullName evidence="7">ShlB/FhaC/HecB family hemolysin secretion/activation protein</fullName>
    </submittedName>
</protein>
<dbReference type="GO" id="GO:0046819">
    <property type="term" value="P:protein secretion by the type V secretion system"/>
    <property type="evidence" value="ECO:0007669"/>
    <property type="project" value="TreeGrafter"/>
</dbReference>
<dbReference type="Gene3D" id="3.10.20.310">
    <property type="entry name" value="membrane protein fhac"/>
    <property type="match status" value="1"/>
</dbReference>
<sequence>MRASAVLLALGCVVLNQAQAQQNPVYLNSNEIERQLPTPNLPADAYRPRSPALRLPEAAKPQPLKLNTRVRVREVKIEGGSVYPFAELKAVYQPFVGRDVSLAELIEATRSVTRRYQEDGYLLSYAFLPVQGFEQGRVRVVLVEGYVKDYQFQGDIGAARAHVDKLAARLQTERPLKRATFERYTSLMGRIPGVTLSARVPPPATTDGASHLQIQAKRKPWTSSLNFSEDNRGSAQAVLGLSSNAQTALAEQVSFSVLAPPGEDDERYYRLDYSQYLGSDGTRLNLYGSHYRSQPGDDLRLANGLELERHLSNDRLSIGVSHPFIAAQKQWLSLGARLYGVNDRVRYDVVGFPLSIDADTDLRALAFEGDWNRSDDRRLRIISAGLYRGLDALGARTDNGLFDVEFTRLRLSGVQSDRFAERWQGVLSAALYWSEDNLPDAEQVVFGGQNFGRGYPSDQASGDKGWGAAYELNYSHRREGQWLRLLQPYVVVDAAQAWFNEQPIARSRLSSLATGLRLGDSRYYNVALEVAKPMSDEALDSHNRSPRVTLSFSYQL</sequence>
<dbReference type="Pfam" id="PF03865">
    <property type="entry name" value="ShlB"/>
    <property type="match status" value="1"/>
</dbReference>
<dbReference type="EMBL" id="CP043311">
    <property type="protein sequence ID" value="QEY65128.1"/>
    <property type="molecule type" value="Genomic_DNA"/>
</dbReference>
<feature type="signal peptide" evidence="4">
    <location>
        <begin position="1"/>
        <end position="20"/>
    </location>
</feature>
<dbReference type="PANTHER" id="PTHR34597">
    <property type="entry name" value="SLR1661 PROTEIN"/>
    <property type="match status" value="1"/>
</dbReference>
<dbReference type="InterPro" id="IPR013686">
    <property type="entry name" value="Polypept-transport_assoc_ShlB"/>
</dbReference>
<accession>A0A5J6QQU2</accession>
<keyword evidence="8" id="KW-1185">Reference proteome</keyword>
<dbReference type="RefSeq" id="WP_151137413.1">
    <property type="nucleotide sequence ID" value="NZ_CP043311.1"/>
</dbReference>
<dbReference type="KEGG" id="plal:FXN65_24855"/>
<keyword evidence="3" id="KW-0998">Cell outer membrane</keyword>
<dbReference type="AlphaFoldDB" id="A0A5J6QQU2"/>